<dbReference type="PROSITE" id="PS51379">
    <property type="entry name" value="4FE4S_FER_2"/>
    <property type="match status" value="2"/>
</dbReference>
<dbReference type="PANTHER" id="PTHR40447:SF1">
    <property type="entry name" value="ANAEROBIC SULFITE REDUCTASE SUBUNIT A"/>
    <property type="match status" value="1"/>
</dbReference>
<evidence type="ECO:0000313" key="5">
    <source>
        <dbReference type="EMBL" id="MDG4475991.1"/>
    </source>
</evidence>
<keyword evidence="1" id="KW-0479">Metal-binding</keyword>
<proteinExistence type="predicted"/>
<keyword evidence="2" id="KW-0408">Iron</keyword>
<dbReference type="Proteomes" id="UP001154240">
    <property type="component" value="Unassembled WGS sequence"/>
</dbReference>
<evidence type="ECO:0000259" key="4">
    <source>
        <dbReference type="PROSITE" id="PS51379"/>
    </source>
</evidence>
<keyword evidence="3" id="KW-0411">Iron-sulfur</keyword>
<dbReference type="EMBL" id="JAPHEH010000001">
    <property type="protein sequence ID" value="MDG4475991.1"/>
    <property type="molecule type" value="Genomic_DNA"/>
</dbReference>
<dbReference type="Pfam" id="PF17179">
    <property type="entry name" value="Fer4_22"/>
    <property type="match status" value="1"/>
</dbReference>
<evidence type="ECO:0000256" key="3">
    <source>
        <dbReference type="ARBA" id="ARBA00023014"/>
    </source>
</evidence>
<keyword evidence="6" id="KW-1185">Reference proteome</keyword>
<evidence type="ECO:0000256" key="1">
    <source>
        <dbReference type="ARBA" id="ARBA00022723"/>
    </source>
</evidence>
<dbReference type="GO" id="GO:0046872">
    <property type="term" value="F:metal ion binding"/>
    <property type="evidence" value="ECO:0007669"/>
    <property type="project" value="UniProtKB-KW"/>
</dbReference>
<organism evidence="5 6">
    <name type="scientific">Thiovibrio frasassiensis</name>
    <dbReference type="NCBI Taxonomy" id="2984131"/>
    <lineage>
        <taxon>Bacteria</taxon>
        <taxon>Pseudomonadati</taxon>
        <taxon>Thermodesulfobacteriota</taxon>
        <taxon>Desulfobulbia</taxon>
        <taxon>Desulfobulbales</taxon>
        <taxon>Thiovibrionaceae</taxon>
        <taxon>Thiovibrio</taxon>
    </lineage>
</organism>
<reference evidence="5" key="1">
    <citation type="journal article" date="2022" name="bioRxiv">
        <title>Thiovibrio frasassiensisgen. nov., sp. nov., an autotrophic, elemental sulfur disproportionating bacterium isolated from sulfidic karst sediment, and proposal of Thiovibrionaceae fam. nov.</title>
        <authorList>
            <person name="Aronson H."/>
            <person name="Thomas C."/>
            <person name="Bhattacharyya M."/>
            <person name="Eckstein S."/>
            <person name="Jensen S."/>
            <person name="Barco R."/>
            <person name="Macalady J."/>
            <person name="Amend J."/>
        </authorList>
    </citation>
    <scope>NUCLEOTIDE SEQUENCE</scope>
    <source>
        <strain evidence="5">RS19-109</strain>
    </source>
</reference>
<dbReference type="AlphaFoldDB" id="A0A9X4MGN3"/>
<dbReference type="InterPro" id="IPR017900">
    <property type="entry name" value="4Fe4S_Fe_S_CS"/>
</dbReference>
<feature type="domain" description="4Fe-4S ferredoxin-type" evidence="4">
    <location>
        <begin position="227"/>
        <end position="259"/>
    </location>
</feature>
<dbReference type="GO" id="GO:0051536">
    <property type="term" value="F:iron-sulfur cluster binding"/>
    <property type="evidence" value="ECO:0007669"/>
    <property type="project" value="UniProtKB-KW"/>
</dbReference>
<accession>A0A9X4MGN3</accession>
<comment type="caution">
    <text evidence="5">The sequence shown here is derived from an EMBL/GenBank/DDBJ whole genome shotgun (WGS) entry which is preliminary data.</text>
</comment>
<dbReference type="InterPro" id="IPR017896">
    <property type="entry name" value="4Fe4S_Fe-S-bd"/>
</dbReference>
<sequence>MIFKVFKKQELARLYELLAVNIIVGPVAKGNDRNGKPLFDFDVVYDFNDLALDYTQTVHSPKRFVLPYHETLSTFAVARDGWEKHVDLNVYRSLVFFGMHACDINALNKLDLVLAQSAYPNPYYMGKRKNLFIIGLDCTPEPQCFCRSMGTDSAIHGFDLFLTDLGGTYFAEILSATAFDLLNQINCKDPSAKDLRLYKQATSEKNKHYTASVETSDLTKILDLEFESPAWDDWGKKCLSCGTCANVCPTCYCYGVEEHVDLDLKHAGKTRSLHSCNLIDFAKVAGNHNFRPTSASRLKYRYYHKHRGFVEAFEESLCVGCGRCGSACLADITPPEVIASVRGRE</sequence>
<feature type="domain" description="4Fe-4S ferredoxin-type" evidence="4">
    <location>
        <begin position="309"/>
        <end position="338"/>
    </location>
</feature>
<dbReference type="RefSeq" id="WP_307632961.1">
    <property type="nucleotide sequence ID" value="NZ_JAPHEH010000001.1"/>
</dbReference>
<dbReference type="PANTHER" id="PTHR40447">
    <property type="entry name" value="ANAEROBIC SULFITE REDUCTASE SUBUNIT A"/>
    <property type="match status" value="1"/>
</dbReference>
<evidence type="ECO:0000313" key="6">
    <source>
        <dbReference type="Proteomes" id="UP001154240"/>
    </source>
</evidence>
<dbReference type="SUPFAM" id="SSF46548">
    <property type="entry name" value="alpha-helical ferredoxin"/>
    <property type="match status" value="1"/>
</dbReference>
<dbReference type="PROSITE" id="PS00198">
    <property type="entry name" value="4FE4S_FER_1"/>
    <property type="match status" value="1"/>
</dbReference>
<reference evidence="5" key="2">
    <citation type="submission" date="2022-10" db="EMBL/GenBank/DDBJ databases">
        <authorList>
            <person name="Aronson H.S."/>
        </authorList>
    </citation>
    <scope>NUCLEOTIDE SEQUENCE</scope>
    <source>
        <strain evidence="5">RS19-109</strain>
    </source>
</reference>
<evidence type="ECO:0000256" key="2">
    <source>
        <dbReference type="ARBA" id="ARBA00023004"/>
    </source>
</evidence>
<gene>
    <name evidence="5" type="ORF">OLX77_07450</name>
</gene>
<protein>
    <submittedName>
        <fullName evidence="5">4Fe-4S dicluster domain-containing protein</fullName>
    </submittedName>
</protein>
<name>A0A9X4MGN3_9BACT</name>